<feature type="transmembrane region" description="Helical" evidence="1">
    <location>
        <begin position="248"/>
        <end position="269"/>
    </location>
</feature>
<feature type="transmembrane region" description="Helical" evidence="1">
    <location>
        <begin position="139"/>
        <end position="161"/>
    </location>
</feature>
<proteinExistence type="predicted"/>
<gene>
    <name evidence="2" type="ORF">OSCT_2735</name>
</gene>
<accession>E1IHD4</accession>
<keyword evidence="3" id="KW-1185">Reference proteome</keyword>
<keyword evidence="1" id="KW-1133">Transmembrane helix</keyword>
<dbReference type="eggNOG" id="ENOG503472Z">
    <property type="taxonomic scope" value="Bacteria"/>
</dbReference>
<feature type="transmembrane region" description="Helical" evidence="1">
    <location>
        <begin position="47"/>
        <end position="67"/>
    </location>
</feature>
<feature type="transmembrane region" description="Helical" evidence="1">
    <location>
        <begin position="79"/>
        <end position="102"/>
    </location>
</feature>
<evidence type="ECO:0008006" key="4">
    <source>
        <dbReference type="Google" id="ProtNLM"/>
    </source>
</evidence>
<feature type="transmembrane region" description="Helical" evidence="1">
    <location>
        <begin position="114"/>
        <end position="133"/>
    </location>
</feature>
<feature type="transmembrane region" description="Helical" evidence="1">
    <location>
        <begin position="193"/>
        <end position="211"/>
    </location>
</feature>
<feature type="transmembrane region" description="Helical" evidence="1">
    <location>
        <begin position="217"/>
        <end position="236"/>
    </location>
</feature>
<evidence type="ECO:0000313" key="2">
    <source>
        <dbReference type="EMBL" id="EFO79387.1"/>
    </source>
</evidence>
<name>E1IHD4_9CHLR</name>
<dbReference type="OrthoDB" id="162051at2"/>
<dbReference type="HOGENOM" id="CLU_1022481_0_0_0"/>
<keyword evidence="1" id="KW-0812">Transmembrane</keyword>
<organism evidence="2 3">
    <name type="scientific">Oscillochloris trichoides DG-6</name>
    <dbReference type="NCBI Taxonomy" id="765420"/>
    <lineage>
        <taxon>Bacteria</taxon>
        <taxon>Bacillati</taxon>
        <taxon>Chloroflexota</taxon>
        <taxon>Chloroflexia</taxon>
        <taxon>Chloroflexales</taxon>
        <taxon>Chloroflexineae</taxon>
        <taxon>Oscillochloridaceae</taxon>
        <taxon>Oscillochloris</taxon>
    </lineage>
</organism>
<protein>
    <recommendedName>
        <fullName evidence="4">Respiratory-chain NADH dehydrogenase subunit 1</fullName>
    </recommendedName>
</protein>
<evidence type="ECO:0000256" key="1">
    <source>
        <dbReference type="SAM" id="Phobius"/>
    </source>
</evidence>
<comment type="caution">
    <text evidence="2">The sequence shown here is derived from an EMBL/GenBank/DDBJ whole genome shotgun (WGS) entry which is preliminary data.</text>
</comment>
<sequence>MEQILVLMAGLVYPGLLLALVLGVIYRRLLGATAGSVRLAEALRSREGAACLVGLLAAGVGVAGLPWPYHPAQATHAWVWSWAALEVAFLVPLAPALATGVPKVVRSAARRAQIGVLGRAFLWLALGSALTIHDTWSMAALPAHLLALGAVVVAFPIAVGWGPFDDEISLGGAGLEAGLPPELRHLSTLARDVATAALLAITLVAVLPTGIVPPWLALIQILAAFIVVSLILRRMAGRLPRLPLLTSLRIGWAYAAPLAGAACAALLLVPRG</sequence>
<reference evidence="2 3" key="1">
    <citation type="journal article" date="2011" name="J. Bacteriol.">
        <title>Draft genome sequence of the anoxygenic filamentous phototrophic bacterium Oscillochloris trichoides subsp. DG-6.</title>
        <authorList>
            <person name="Kuznetsov B.B."/>
            <person name="Ivanovsky R.N."/>
            <person name="Keppen O.I."/>
            <person name="Sukhacheva M.V."/>
            <person name="Bumazhkin B.K."/>
            <person name="Patutina E.O."/>
            <person name="Beletsky A.V."/>
            <person name="Mardanov A.V."/>
            <person name="Baslerov R.V."/>
            <person name="Panteleeva A.N."/>
            <person name="Kolganova T.V."/>
            <person name="Ravin N.V."/>
            <person name="Skryabin K.G."/>
        </authorList>
    </citation>
    <scope>NUCLEOTIDE SEQUENCE [LARGE SCALE GENOMIC DNA]</scope>
    <source>
        <strain evidence="2 3">DG-6</strain>
    </source>
</reference>
<dbReference type="EMBL" id="ADVR01000114">
    <property type="protein sequence ID" value="EFO79387.1"/>
    <property type="molecule type" value="Genomic_DNA"/>
</dbReference>
<keyword evidence="1" id="KW-0472">Membrane</keyword>
<dbReference type="Proteomes" id="UP000054010">
    <property type="component" value="Unassembled WGS sequence"/>
</dbReference>
<feature type="transmembrane region" description="Helical" evidence="1">
    <location>
        <begin position="6"/>
        <end position="26"/>
    </location>
</feature>
<evidence type="ECO:0000313" key="3">
    <source>
        <dbReference type="Proteomes" id="UP000054010"/>
    </source>
</evidence>
<dbReference type="AlphaFoldDB" id="E1IHD4"/>
<dbReference type="STRING" id="765420.OSCT_2735"/>